<dbReference type="InterPro" id="IPR036869">
    <property type="entry name" value="J_dom_sf"/>
</dbReference>
<dbReference type="Pfam" id="PF00226">
    <property type="entry name" value="DnaJ"/>
    <property type="match status" value="1"/>
</dbReference>
<name>A0AAV0BUE1_9ASTE</name>
<dbReference type="InterPro" id="IPR001623">
    <property type="entry name" value="DnaJ_domain"/>
</dbReference>
<dbReference type="PROSITE" id="PS50076">
    <property type="entry name" value="DNAJ_2"/>
    <property type="match status" value="1"/>
</dbReference>
<evidence type="ECO:0000259" key="2">
    <source>
        <dbReference type="PROSITE" id="PS50076"/>
    </source>
</evidence>
<dbReference type="InterPro" id="IPR053232">
    <property type="entry name" value="DnaJ_C/III_chloroplastic"/>
</dbReference>
<dbReference type="GO" id="GO:0009507">
    <property type="term" value="C:chloroplast"/>
    <property type="evidence" value="ECO:0007669"/>
    <property type="project" value="TreeGrafter"/>
</dbReference>
<organism evidence="3 4">
    <name type="scientific">Cuscuta epithymum</name>
    <dbReference type="NCBI Taxonomy" id="186058"/>
    <lineage>
        <taxon>Eukaryota</taxon>
        <taxon>Viridiplantae</taxon>
        <taxon>Streptophyta</taxon>
        <taxon>Embryophyta</taxon>
        <taxon>Tracheophyta</taxon>
        <taxon>Spermatophyta</taxon>
        <taxon>Magnoliopsida</taxon>
        <taxon>eudicotyledons</taxon>
        <taxon>Gunneridae</taxon>
        <taxon>Pentapetalae</taxon>
        <taxon>asterids</taxon>
        <taxon>lamiids</taxon>
        <taxon>Solanales</taxon>
        <taxon>Convolvulaceae</taxon>
        <taxon>Cuscuteae</taxon>
        <taxon>Cuscuta</taxon>
        <taxon>Cuscuta subgen. Cuscuta</taxon>
    </lineage>
</organism>
<dbReference type="Gene3D" id="1.10.287.110">
    <property type="entry name" value="DnaJ domain"/>
    <property type="match status" value="1"/>
</dbReference>
<dbReference type="SUPFAM" id="SSF46565">
    <property type="entry name" value="Chaperone J-domain"/>
    <property type="match status" value="1"/>
</dbReference>
<feature type="region of interest" description="Disordered" evidence="1">
    <location>
        <begin position="172"/>
        <end position="198"/>
    </location>
</feature>
<dbReference type="PANTHER" id="PTHR45090:SF4">
    <property type="entry name" value="J DOMAIN-CONTAINING PROTEIN"/>
    <property type="match status" value="1"/>
</dbReference>
<evidence type="ECO:0000256" key="1">
    <source>
        <dbReference type="SAM" id="MobiDB-lite"/>
    </source>
</evidence>
<evidence type="ECO:0000313" key="4">
    <source>
        <dbReference type="Proteomes" id="UP001152523"/>
    </source>
</evidence>
<evidence type="ECO:0000313" key="3">
    <source>
        <dbReference type="EMBL" id="CAH9050117.1"/>
    </source>
</evidence>
<dbReference type="SMART" id="SM00271">
    <property type="entry name" value="DnaJ"/>
    <property type="match status" value="1"/>
</dbReference>
<protein>
    <recommendedName>
        <fullName evidence="2">J domain-containing protein</fullName>
    </recommendedName>
</protein>
<proteinExistence type="predicted"/>
<accession>A0AAV0BUE1</accession>
<feature type="domain" description="J" evidence="2">
    <location>
        <begin position="67"/>
        <end position="134"/>
    </location>
</feature>
<dbReference type="PANTHER" id="PTHR45090">
    <property type="entry name" value="CHAPERONE PROTEIN DNAJ 20 CHLOROPLASTIC"/>
    <property type="match status" value="1"/>
</dbReference>
<dbReference type="Proteomes" id="UP001152523">
    <property type="component" value="Unassembled WGS sequence"/>
</dbReference>
<gene>
    <name evidence="3" type="ORF">CEPIT_LOCUS35</name>
</gene>
<reference evidence="3" key="1">
    <citation type="submission" date="2022-07" db="EMBL/GenBank/DDBJ databases">
        <authorList>
            <person name="Macas J."/>
            <person name="Novak P."/>
            <person name="Neumann P."/>
        </authorList>
    </citation>
    <scope>NUCLEOTIDE SEQUENCE</scope>
</reference>
<dbReference type="AlphaFoldDB" id="A0AAV0BUE1"/>
<dbReference type="InterPro" id="IPR018253">
    <property type="entry name" value="DnaJ_domain_CS"/>
</dbReference>
<comment type="caution">
    <text evidence="3">The sequence shown here is derived from an EMBL/GenBank/DDBJ whole genome shotgun (WGS) entry which is preliminary data.</text>
</comment>
<dbReference type="PROSITE" id="PS00636">
    <property type="entry name" value="DNAJ_1"/>
    <property type="match status" value="1"/>
</dbReference>
<sequence>MCSNSYGITLSRSNFRFSPLPPFSTFQPDPFPAVFFPVKRFHPRLQIAPIKVRSMLNDVSSSADPASFYDLLGISETGSLPEIKHAYKQLARKYHPDVSPPDRVEEHTRRFIRVQEAYETLSDPRRRALYDRDIAKGLNYAFSSRRRRENKPIEVDVEWSIRWQSQLSELKRRSKFKDSNGGTSWGARMRRQRDEDSS</sequence>
<dbReference type="CDD" id="cd06257">
    <property type="entry name" value="DnaJ"/>
    <property type="match status" value="1"/>
</dbReference>
<keyword evidence="4" id="KW-1185">Reference proteome</keyword>
<dbReference type="FunFam" id="1.10.287.110:FF:000145">
    <property type="entry name" value="Chaperone protein dnaJ 20, chloroplastic"/>
    <property type="match status" value="1"/>
</dbReference>
<dbReference type="PRINTS" id="PR00625">
    <property type="entry name" value="JDOMAIN"/>
</dbReference>
<dbReference type="EMBL" id="CAMAPF010000001">
    <property type="protein sequence ID" value="CAH9050117.1"/>
    <property type="molecule type" value="Genomic_DNA"/>
</dbReference>